<dbReference type="AlphaFoldDB" id="A0A0F9X4S3"/>
<feature type="transmembrane region" description="Helical" evidence="1">
    <location>
        <begin position="55"/>
        <end position="75"/>
    </location>
</feature>
<proteinExistence type="predicted"/>
<feature type="transmembrane region" description="Helical" evidence="1">
    <location>
        <begin position="81"/>
        <end position="101"/>
    </location>
</feature>
<protein>
    <submittedName>
        <fullName evidence="2">Uncharacterized protein</fullName>
    </submittedName>
</protein>
<comment type="caution">
    <text evidence="2">The sequence shown here is derived from an EMBL/GenBank/DDBJ whole genome shotgun (WGS) entry which is preliminary data.</text>
</comment>
<keyword evidence="1" id="KW-0472">Membrane</keyword>
<accession>A0A0F9X4S3</accession>
<evidence type="ECO:0000313" key="2">
    <source>
        <dbReference type="EMBL" id="KKN86553.1"/>
    </source>
</evidence>
<sequence length="243" mass="28703">MSQNDDSGIIEGIIRSPSYTEQARETTQLLKRERKRMDGFTKGIRKIRVIILAEWLVKWFFIGAMSTVGAQLLSLRLGQEGLFYVFVALIVLALLMFFWGIDRLRTEYKTRWSYRFSLFFNEMEREAKRNVLKQNQKYRSEDGKVHDHYNMLIKEERDNGIKQGINIGKEMIEEEFKDEVLTYRQQMKRQGDELGRIKARFSGKVEAVCQDCPNRRDFGLLLTETENILEPPIKKKSKVKFEI</sequence>
<keyword evidence="1" id="KW-1133">Transmembrane helix</keyword>
<gene>
    <name evidence="2" type="ORF">LCGC14_0267290</name>
</gene>
<organism evidence="2">
    <name type="scientific">marine sediment metagenome</name>
    <dbReference type="NCBI Taxonomy" id="412755"/>
    <lineage>
        <taxon>unclassified sequences</taxon>
        <taxon>metagenomes</taxon>
        <taxon>ecological metagenomes</taxon>
    </lineage>
</organism>
<dbReference type="EMBL" id="LAZR01000146">
    <property type="protein sequence ID" value="KKN86553.1"/>
    <property type="molecule type" value="Genomic_DNA"/>
</dbReference>
<keyword evidence="1" id="KW-0812">Transmembrane</keyword>
<name>A0A0F9X4S3_9ZZZZ</name>
<reference evidence="2" key="1">
    <citation type="journal article" date="2015" name="Nature">
        <title>Complex archaea that bridge the gap between prokaryotes and eukaryotes.</title>
        <authorList>
            <person name="Spang A."/>
            <person name="Saw J.H."/>
            <person name="Jorgensen S.L."/>
            <person name="Zaremba-Niedzwiedzka K."/>
            <person name="Martijn J."/>
            <person name="Lind A.E."/>
            <person name="van Eijk R."/>
            <person name="Schleper C."/>
            <person name="Guy L."/>
            <person name="Ettema T.J."/>
        </authorList>
    </citation>
    <scope>NUCLEOTIDE SEQUENCE</scope>
</reference>
<evidence type="ECO:0000256" key="1">
    <source>
        <dbReference type="SAM" id="Phobius"/>
    </source>
</evidence>